<organism evidence="1">
    <name type="scientific">Magallana gigas</name>
    <name type="common">Pacific oyster</name>
    <name type="synonym">Crassostrea gigas</name>
    <dbReference type="NCBI Taxonomy" id="29159"/>
    <lineage>
        <taxon>Eukaryota</taxon>
        <taxon>Metazoa</taxon>
        <taxon>Spiralia</taxon>
        <taxon>Lophotrochozoa</taxon>
        <taxon>Mollusca</taxon>
        <taxon>Bivalvia</taxon>
        <taxon>Autobranchia</taxon>
        <taxon>Pteriomorphia</taxon>
        <taxon>Ostreida</taxon>
        <taxon>Ostreoidea</taxon>
        <taxon>Ostreidae</taxon>
        <taxon>Magallana</taxon>
    </lineage>
</organism>
<proteinExistence type="predicted"/>
<accession>K1QIM7</accession>
<name>K1QIM7_MAGGI</name>
<protein>
    <submittedName>
        <fullName evidence="1">Uncharacterized protein</fullName>
    </submittedName>
</protein>
<evidence type="ECO:0000313" key="1">
    <source>
        <dbReference type="EMBL" id="EKC33598.1"/>
    </source>
</evidence>
<reference evidence="1" key="1">
    <citation type="journal article" date="2012" name="Nature">
        <title>The oyster genome reveals stress adaptation and complexity of shell formation.</title>
        <authorList>
            <person name="Zhang G."/>
            <person name="Fang X."/>
            <person name="Guo X."/>
            <person name="Li L."/>
            <person name="Luo R."/>
            <person name="Xu F."/>
            <person name="Yang P."/>
            <person name="Zhang L."/>
            <person name="Wang X."/>
            <person name="Qi H."/>
            <person name="Xiong Z."/>
            <person name="Que H."/>
            <person name="Xie Y."/>
            <person name="Holland P.W."/>
            <person name="Paps J."/>
            <person name="Zhu Y."/>
            <person name="Wu F."/>
            <person name="Chen Y."/>
            <person name="Wang J."/>
            <person name="Peng C."/>
            <person name="Meng J."/>
            <person name="Yang L."/>
            <person name="Liu J."/>
            <person name="Wen B."/>
            <person name="Zhang N."/>
            <person name="Huang Z."/>
            <person name="Zhu Q."/>
            <person name="Feng Y."/>
            <person name="Mount A."/>
            <person name="Hedgecock D."/>
            <person name="Xu Z."/>
            <person name="Liu Y."/>
            <person name="Domazet-Loso T."/>
            <person name="Du Y."/>
            <person name="Sun X."/>
            <person name="Zhang S."/>
            <person name="Liu B."/>
            <person name="Cheng P."/>
            <person name="Jiang X."/>
            <person name="Li J."/>
            <person name="Fan D."/>
            <person name="Wang W."/>
            <person name="Fu W."/>
            <person name="Wang T."/>
            <person name="Wang B."/>
            <person name="Zhang J."/>
            <person name="Peng Z."/>
            <person name="Li Y."/>
            <person name="Li N."/>
            <person name="Wang J."/>
            <person name="Chen M."/>
            <person name="He Y."/>
            <person name="Tan F."/>
            <person name="Song X."/>
            <person name="Zheng Q."/>
            <person name="Huang R."/>
            <person name="Yang H."/>
            <person name="Du X."/>
            <person name="Chen L."/>
            <person name="Yang M."/>
            <person name="Gaffney P.M."/>
            <person name="Wang S."/>
            <person name="Luo L."/>
            <person name="She Z."/>
            <person name="Ming Y."/>
            <person name="Huang W."/>
            <person name="Zhang S."/>
            <person name="Huang B."/>
            <person name="Zhang Y."/>
            <person name="Qu T."/>
            <person name="Ni P."/>
            <person name="Miao G."/>
            <person name="Wang J."/>
            <person name="Wang Q."/>
            <person name="Steinberg C.E."/>
            <person name="Wang H."/>
            <person name="Li N."/>
            <person name="Qian L."/>
            <person name="Zhang G."/>
            <person name="Li Y."/>
            <person name="Yang H."/>
            <person name="Liu X."/>
            <person name="Wang J."/>
            <person name="Yin Y."/>
            <person name="Wang J."/>
        </authorList>
    </citation>
    <scope>NUCLEOTIDE SEQUENCE [LARGE SCALE GENOMIC DNA]</scope>
    <source>
        <strain evidence="1">05x7-T-G4-1.051#20</strain>
    </source>
</reference>
<dbReference type="EMBL" id="JH816790">
    <property type="protein sequence ID" value="EKC33598.1"/>
    <property type="molecule type" value="Genomic_DNA"/>
</dbReference>
<gene>
    <name evidence="1" type="ORF">CGI_10017750</name>
</gene>
<dbReference type="AlphaFoldDB" id="K1QIM7"/>
<dbReference type="InParanoid" id="K1QIM7"/>
<sequence length="105" mass="11391">MVESGVQGDGYRMNLAPELMLSIDMRRVGDDGGLIYVFVFMGLHKPITQTGLNAYGCGDGHVQIVTRTYCRVLVANGRFRSTQGSSAVQIFPAALSYKGDTVDVE</sequence>
<dbReference type="HOGENOM" id="CLU_2239191_0_0_1"/>